<sequence>MYLEILNHGEMSCEIQLGNTDGYFTGKLKFRTFEVGVISGNDEDSVCAQFKMICDLVDDGGMVRHDLIMLGYHNRAFKGEVLRTDGEIIGEWVSDDEEWCHFTATDASKITCSAPSPWLLHDAIAGWIEKGQHSEEG</sequence>
<evidence type="ECO:0000313" key="2">
    <source>
        <dbReference type="Proteomes" id="UP000664096"/>
    </source>
</evidence>
<evidence type="ECO:0000313" key="1">
    <source>
        <dbReference type="EMBL" id="MBN9673738.1"/>
    </source>
</evidence>
<dbReference type="AlphaFoldDB" id="A0A939J4M4"/>
<dbReference type="Proteomes" id="UP000664096">
    <property type="component" value="Unassembled WGS sequence"/>
</dbReference>
<dbReference type="EMBL" id="JAEKJZ010000008">
    <property type="protein sequence ID" value="MBN9673738.1"/>
    <property type="molecule type" value="Genomic_DNA"/>
</dbReference>
<comment type="caution">
    <text evidence="1">The sequence shown here is derived from an EMBL/GenBank/DDBJ whole genome shotgun (WGS) entry which is preliminary data.</text>
</comment>
<organism evidence="1 2">
    <name type="scientific">Roseibium aggregatum</name>
    <dbReference type="NCBI Taxonomy" id="187304"/>
    <lineage>
        <taxon>Bacteria</taxon>
        <taxon>Pseudomonadati</taxon>
        <taxon>Pseudomonadota</taxon>
        <taxon>Alphaproteobacteria</taxon>
        <taxon>Hyphomicrobiales</taxon>
        <taxon>Stappiaceae</taxon>
        <taxon>Roseibium</taxon>
    </lineage>
</organism>
<gene>
    <name evidence="1" type="ORF">JF539_25505</name>
</gene>
<proteinExistence type="predicted"/>
<reference evidence="1" key="1">
    <citation type="submission" date="2020-12" db="EMBL/GenBank/DDBJ databases">
        <title>Oil enriched cultivation method for isolating marine PHA-producing bacteria.</title>
        <authorList>
            <person name="Zheng W."/>
            <person name="Yu S."/>
            <person name="Huang Y."/>
        </authorList>
    </citation>
    <scope>NUCLEOTIDE SEQUENCE</scope>
    <source>
        <strain evidence="1">SY-2-12</strain>
    </source>
</reference>
<dbReference type="RefSeq" id="WP_207143936.1">
    <property type="nucleotide sequence ID" value="NZ_JAEKJZ010000008.1"/>
</dbReference>
<protein>
    <submittedName>
        <fullName evidence="1">Uncharacterized protein</fullName>
    </submittedName>
</protein>
<accession>A0A939J4M4</accession>
<name>A0A939J4M4_9HYPH</name>